<keyword evidence="5" id="KW-0165">Cleavage on pair of basic residues</keyword>
<gene>
    <name evidence="16" type="ORF">WICMUC_003785</name>
</gene>
<name>A0A9P8TCD3_9ASCO</name>
<organism evidence="16 17">
    <name type="scientific">Wickerhamomyces mucosus</name>
    <dbReference type="NCBI Taxonomy" id="1378264"/>
    <lineage>
        <taxon>Eukaryota</taxon>
        <taxon>Fungi</taxon>
        <taxon>Dikarya</taxon>
        <taxon>Ascomycota</taxon>
        <taxon>Saccharomycotina</taxon>
        <taxon>Saccharomycetes</taxon>
        <taxon>Phaffomycetales</taxon>
        <taxon>Wickerhamomycetaceae</taxon>
        <taxon>Wickerhamomyces</taxon>
    </lineage>
</organism>
<dbReference type="GO" id="GO:0005975">
    <property type="term" value="P:carbohydrate metabolic process"/>
    <property type="evidence" value="ECO:0007669"/>
    <property type="project" value="InterPro"/>
</dbReference>
<evidence type="ECO:0000256" key="4">
    <source>
        <dbReference type="ARBA" id="ARBA00022525"/>
    </source>
</evidence>
<proteinExistence type="inferred from homology"/>
<dbReference type="GO" id="GO:0009277">
    <property type="term" value="C:fungal-type cell wall"/>
    <property type="evidence" value="ECO:0007669"/>
    <property type="project" value="TreeGrafter"/>
</dbReference>
<evidence type="ECO:0000313" key="17">
    <source>
        <dbReference type="Proteomes" id="UP000769528"/>
    </source>
</evidence>
<dbReference type="FunFam" id="3.20.20.80:FF:000111">
    <property type="entry name" value="Soluble cell wall protein"/>
    <property type="match status" value="1"/>
</dbReference>
<keyword evidence="4" id="KW-0964">Secreted</keyword>
<dbReference type="OrthoDB" id="941679at2759"/>
<dbReference type="InterPro" id="IPR000490">
    <property type="entry name" value="Glyco_hydro_17"/>
</dbReference>
<dbReference type="InterPro" id="IPR017853">
    <property type="entry name" value="GH"/>
</dbReference>
<evidence type="ECO:0000256" key="2">
    <source>
        <dbReference type="ARBA" id="ARBA00008773"/>
    </source>
</evidence>
<evidence type="ECO:0000256" key="13">
    <source>
        <dbReference type="RuleBase" id="RU004336"/>
    </source>
</evidence>
<keyword evidence="8" id="KW-0325">Glycoprotein</keyword>
<evidence type="ECO:0000313" key="16">
    <source>
        <dbReference type="EMBL" id="KAH3673325.1"/>
    </source>
</evidence>
<dbReference type="GO" id="GO:0009986">
    <property type="term" value="C:cell surface"/>
    <property type="evidence" value="ECO:0007669"/>
    <property type="project" value="TreeGrafter"/>
</dbReference>
<dbReference type="GO" id="GO:0042973">
    <property type="term" value="F:glucan endo-1,3-beta-D-glucosidase activity"/>
    <property type="evidence" value="ECO:0007669"/>
    <property type="project" value="TreeGrafter"/>
</dbReference>
<evidence type="ECO:0000256" key="15">
    <source>
        <dbReference type="SAM" id="SignalP"/>
    </source>
</evidence>
<dbReference type="Proteomes" id="UP000769528">
    <property type="component" value="Unassembled WGS sequence"/>
</dbReference>
<evidence type="ECO:0000256" key="8">
    <source>
        <dbReference type="ARBA" id="ARBA00023180"/>
    </source>
</evidence>
<dbReference type="GO" id="GO:0000747">
    <property type="term" value="P:conjugation with cellular fusion"/>
    <property type="evidence" value="ECO:0007669"/>
    <property type="project" value="UniProtKB-ARBA"/>
</dbReference>
<dbReference type="SUPFAM" id="SSF51445">
    <property type="entry name" value="(Trans)glycosidases"/>
    <property type="match status" value="1"/>
</dbReference>
<dbReference type="GO" id="GO:0005576">
    <property type="term" value="C:extracellular region"/>
    <property type="evidence" value="ECO:0007669"/>
    <property type="project" value="UniProtKB-ARBA"/>
</dbReference>
<evidence type="ECO:0000256" key="14">
    <source>
        <dbReference type="SAM" id="MobiDB-lite"/>
    </source>
</evidence>
<dbReference type="Gene3D" id="3.20.20.80">
    <property type="entry name" value="Glycosidases"/>
    <property type="match status" value="2"/>
</dbReference>
<dbReference type="InterPro" id="IPR050732">
    <property type="entry name" value="Beta-glucan_modifiers"/>
</dbReference>
<dbReference type="PANTHER" id="PTHR16631">
    <property type="entry name" value="GLUCAN 1,3-BETA-GLUCOSIDASE"/>
    <property type="match status" value="1"/>
</dbReference>
<keyword evidence="17" id="KW-1185">Reference proteome</keyword>
<feature type="chain" id="PRO_5040189536" evidence="15">
    <location>
        <begin position="17"/>
        <end position="372"/>
    </location>
</feature>
<reference evidence="16" key="1">
    <citation type="journal article" date="2021" name="Open Biol.">
        <title>Shared evolutionary footprints suggest mitochondrial oxidative damage underlies multiple complex I losses in fungi.</title>
        <authorList>
            <person name="Schikora-Tamarit M.A."/>
            <person name="Marcet-Houben M."/>
            <person name="Nosek J."/>
            <person name="Gabaldon T."/>
        </authorList>
    </citation>
    <scope>NUCLEOTIDE SEQUENCE</scope>
    <source>
        <strain evidence="16">CBS6341</strain>
    </source>
</reference>
<evidence type="ECO:0000256" key="3">
    <source>
        <dbReference type="ARBA" id="ARBA00022512"/>
    </source>
</evidence>
<keyword evidence="7 13" id="KW-0378">Hydrolase</keyword>
<keyword evidence="10" id="KW-0961">Cell wall biogenesis/degradation</keyword>
<comment type="similarity">
    <text evidence="2 12">Belongs to the glycosyl hydrolase 17 family.</text>
</comment>
<keyword evidence="3" id="KW-0134">Cell wall</keyword>
<evidence type="ECO:0000256" key="12">
    <source>
        <dbReference type="RuleBase" id="RU004335"/>
    </source>
</evidence>
<reference evidence="16" key="2">
    <citation type="submission" date="2021-01" db="EMBL/GenBank/DDBJ databases">
        <authorList>
            <person name="Schikora-Tamarit M.A."/>
        </authorList>
    </citation>
    <scope>NUCLEOTIDE SEQUENCE</scope>
    <source>
        <strain evidence="16">CBS6341</strain>
    </source>
</reference>
<evidence type="ECO:0000256" key="10">
    <source>
        <dbReference type="ARBA" id="ARBA00023316"/>
    </source>
</evidence>
<dbReference type="AlphaFoldDB" id="A0A9P8TCD3"/>
<feature type="region of interest" description="Disordered" evidence="14">
    <location>
        <begin position="93"/>
        <end position="116"/>
    </location>
</feature>
<dbReference type="PANTHER" id="PTHR16631:SF14">
    <property type="entry name" value="FAMILY 17 GLUCOSIDASE SCW10-RELATED"/>
    <property type="match status" value="1"/>
</dbReference>
<evidence type="ECO:0000256" key="6">
    <source>
        <dbReference type="ARBA" id="ARBA00022729"/>
    </source>
</evidence>
<sequence length="372" mass="38946">MRFQLALLSVLAAAIASPIHEHHEHKRDVETVYVTEVITAQAQIPSTSTGASIISSSVAKSFSPKSYSSSSGTTYLAPSSSQSATSIQLRSSSTSTSSSSTLSSSSSSASSTSTGITSGAKGITYSPYTDSGSCKDADTIQSDIAKLSGFDYIRLYDTDCSGVENVLAAKTSSQKLFAGIYYLAKVDSSVEILKNAVASTSGGWDEIFTVSIGNELINSGDATVSEIGAAVTSARAALTSAGYSGTVVSVDTLVAVQNNPTLCDYSDFVAVNSHPFWDGSVYPADSGSWLKQQISNIKSVCGGSKDVLITETGWPTQGDDYGVAVPSTENQNTAIESIISEVGDQVILFTTYNDLWKDAGSYGVEKYWGIFN</sequence>
<accession>A0A9P8TCD3</accession>
<keyword evidence="9 13" id="KW-0326">Glycosidase</keyword>
<evidence type="ECO:0000256" key="11">
    <source>
        <dbReference type="ARBA" id="ARBA00056660"/>
    </source>
</evidence>
<dbReference type="PROSITE" id="PS00587">
    <property type="entry name" value="GLYCOSYL_HYDROL_F17"/>
    <property type="match status" value="1"/>
</dbReference>
<feature type="signal peptide" evidence="15">
    <location>
        <begin position="1"/>
        <end position="16"/>
    </location>
</feature>
<dbReference type="Pfam" id="PF00332">
    <property type="entry name" value="Glyco_hydro_17"/>
    <property type="match status" value="1"/>
</dbReference>
<evidence type="ECO:0000256" key="9">
    <source>
        <dbReference type="ARBA" id="ARBA00023295"/>
    </source>
</evidence>
<keyword evidence="6 15" id="KW-0732">Signal</keyword>
<evidence type="ECO:0000256" key="5">
    <source>
        <dbReference type="ARBA" id="ARBA00022685"/>
    </source>
</evidence>
<comment type="function">
    <text evidence="11">Glucanases possibly play a role in cell expansion during growth, in cell-cell fusion during mating, and in spore release during sporulation.</text>
</comment>
<dbReference type="GO" id="GO:0071555">
    <property type="term" value="P:cell wall organization"/>
    <property type="evidence" value="ECO:0007669"/>
    <property type="project" value="UniProtKB-KW"/>
</dbReference>
<evidence type="ECO:0000256" key="7">
    <source>
        <dbReference type="ARBA" id="ARBA00022801"/>
    </source>
</evidence>
<comment type="caution">
    <text evidence="16">The sequence shown here is derived from an EMBL/GenBank/DDBJ whole genome shotgun (WGS) entry which is preliminary data.</text>
</comment>
<comment type="subcellular location">
    <subcellularLocation>
        <location evidence="1">Secreted</location>
        <location evidence="1">Cell wall</location>
    </subcellularLocation>
</comment>
<dbReference type="EMBL" id="JAEUBF010001028">
    <property type="protein sequence ID" value="KAH3673325.1"/>
    <property type="molecule type" value="Genomic_DNA"/>
</dbReference>
<protein>
    <submittedName>
        <fullName evidence="16">Uncharacterized protein</fullName>
    </submittedName>
</protein>
<evidence type="ECO:0000256" key="1">
    <source>
        <dbReference type="ARBA" id="ARBA00004191"/>
    </source>
</evidence>